<evidence type="ECO:0000259" key="3">
    <source>
        <dbReference type="Pfam" id="PF02230"/>
    </source>
</evidence>
<proteinExistence type="inferred from homology"/>
<organism evidence="4 5">
    <name type="scientific">Frondihabitans sucicola</name>
    <dbReference type="NCBI Taxonomy" id="1268041"/>
    <lineage>
        <taxon>Bacteria</taxon>
        <taxon>Bacillati</taxon>
        <taxon>Actinomycetota</taxon>
        <taxon>Actinomycetes</taxon>
        <taxon>Micrococcales</taxon>
        <taxon>Microbacteriaceae</taxon>
        <taxon>Frondihabitans</taxon>
    </lineage>
</organism>
<dbReference type="Proteomes" id="UP001321486">
    <property type="component" value="Chromosome"/>
</dbReference>
<dbReference type="PANTHER" id="PTHR10655:SF17">
    <property type="entry name" value="LYSOPHOSPHOLIPASE-LIKE PROTEIN 1"/>
    <property type="match status" value="1"/>
</dbReference>
<dbReference type="InterPro" id="IPR029058">
    <property type="entry name" value="AB_hydrolase_fold"/>
</dbReference>
<dbReference type="PANTHER" id="PTHR10655">
    <property type="entry name" value="LYSOPHOSPHOLIPASE-RELATED"/>
    <property type="match status" value="1"/>
</dbReference>
<evidence type="ECO:0000256" key="2">
    <source>
        <dbReference type="ARBA" id="ARBA00022801"/>
    </source>
</evidence>
<feature type="domain" description="Phospholipase/carboxylesterase/thioesterase" evidence="3">
    <location>
        <begin position="3"/>
        <end position="107"/>
    </location>
</feature>
<dbReference type="Gene3D" id="3.40.50.1820">
    <property type="entry name" value="alpha/beta hydrolase"/>
    <property type="match status" value="1"/>
</dbReference>
<reference evidence="5" key="1">
    <citation type="journal article" date="2019" name="Int. J. Syst. Evol. Microbiol.">
        <title>The Global Catalogue of Microorganisms (GCM) 10K type strain sequencing project: providing services to taxonomists for standard genome sequencing and annotation.</title>
        <authorList>
            <consortium name="The Broad Institute Genomics Platform"/>
            <consortium name="The Broad Institute Genome Sequencing Center for Infectious Disease"/>
            <person name="Wu L."/>
            <person name="Ma J."/>
        </authorList>
    </citation>
    <scope>NUCLEOTIDE SEQUENCE [LARGE SCALE GENOMIC DNA]</scope>
    <source>
        <strain evidence="5">NBRC 108728</strain>
    </source>
</reference>
<dbReference type="SUPFAM" id="SSF53474">
    <property type="entry name" value="alpha/beta-Hydrolases"/>
    <property type="match status" value="1"/>
</dbReference>
<dbReference type="InterPro" id="IPR003140">
    <property type="entry name" value="PLipase/COase/thioEstase"/>
</dbReference>
<name>A0ABM8GKP5_9MICO</name>
<dbReference type="EMBL" id="AP027732">
    <property type="protein sequence ID" value="BDZ48953.1"/>
    <property type="molecule type" value="Genomic_DNA"/>
</dbReference>
<dbReference type="InterPro" id="IPR050565">
    <property type="entry name" value="LYPA1-2/EST-like"/>
</dbReference>
<sequence length="112" mass="11818">MGLLGFSQGGSLALQLVRRRPDFFAFAVVLAGFVVPGAPAEVDAAVASSRPAVFFGRGDVDQVIGLDAVERTTAWLTEHADSEQNVYPGLAHGIAQEELDDVNAFLGRVHPA</sequence>
<evidence type="ECO:0000256" key="1">
    <source>
        <dbReference type="ARBA" id="ARBA00006499"/>
    </source>
</evidence>
<protein>
    <recommendedName>
        <fullName evidence="3">Phospholipase/carboxylesterase/thioesterase domain-containing protein</fullName>
    </recommendedName>
</protein>
<dbReference type="Pfam" id="PF02230">
    <property type="entry name" value="Abhydrolase_2"/>
    <property type="match status" value="1"/>
</dbReference>
<evidence type="ECO:0000313" key="5">
    <source>
        <dbReference type="Proteomes" id="UP001321486"/>
    </source>
</evidence>
<keyword evidence="2" id="KW-0378">Hydrolase</keyword>
<comment type="similarity">
    <text evidence="1">Belongs to the AB hydrolase superfamily. AB hydrolase 2 family.</text>
</comment>
<evidence type="ECO:0000313" key="4">
    <source>
        <dbReference type="EMBL" id="BDZ48953.1"/>
    </source>
</evidence>
<accession>A0ABM8GKP5</accession>
<keyword evidence="5" id="KW-1185">Reference proteome</keyword>
<gene>
    <name evidence="4" type="ORF">GCM10025867_11940</name>
</gene>